<dbReference type="InterPro" id="IPR000573">
    <property type="entry name" value="AconitaseA/IPMdHydase_ssu_swvl"/>
</dbReference>
<evidence type="ECO:0000256" key="6">
    <source>
        <dbReference type="RuleBase" id="RU361275"/>
    </source>
</evidence>
<dbReference type="InterPro" id="IPR036008">
    <property type="entry name" value="Aconitase_4Fe-4S_dom"/>
</dbReference>
<dbReference type="EMBL" id="JAUZMY010000007">
    <property type="protein sequence ID" value="MEE2037451.1"/>
    <property type="molecule type" value="Genomic_DNA"/>
</dbReference>
<dbReference type="InterPro" id="IPR015931">
    <property type="entry name" value="Acnase/IPM_dHydase_lsu_aba_1/3"/>
</dbReference>
<comment type="similarity">
    <text evidence="2 6">Belongs to the aconitase/IPM isomerase family.</text>
</comment>
<keyword evidence="3" id="KW-0479">Metal-binding</keyword>
<proteinExistence type="inferred from homology"/>
<gene>
    <name evidence="9" type="primary">acnA</name>
    <name evidence="9" type="ORF">Q8791_09485</name>
</gene>
<comment type="catalytic activity">
    <reaction evidence="6">
        <text>citrate = D-threo-isocitrate</text>
        <dbReference type="Rhea" id="RHEA:10336"/>
        <dbReference type="ChEBI" id="CHEBI:15562"/>
        <dbReference type="ChEBI" id="CHEBI:16947"/>
        <dbReference type="EC" id="4.2.1.3"/>
    </reaction>
</comment>
<dbReference type="EC" id="4.2.1.3" evidence="6"/>
<evidence type="ECO:0000259" key="7">
    <source>
        <dbReference type="Pfam" id="PF00330"/>
    </source>
</evidence>
<dbReference type="PROSITE" id="PS00450">
    <property type="entry name" value="ACONITASE_1"/>
    <property type="match status" value="1"/>
</dbReference>
<dbReference type="Gene3D" id="3.30.499.10">
    <property type="entry name" value="Aconitase, domain 3"/>
    <property type="match status" value="2"/>
</dbReference>
<sequence>MSIDSHRSRRRLGSTAGSAEYFHIGAVPGTERLPFAHKVMVENLLRHEDGDLVTEADIRAVAEGRTGSHEIAFHPSRVFLHDTNGVPVLTDLAALRDAVAEHGGNPAAVDGVIPAELTVDHSVSTDFFARPDAPELNVRREYERNAERYRFLKWGQQALGTLKVVPPGAGIMHQINVEHLARVVEVRDGLAFPDTVAGTDSHTTMVNGLSVLAWGVGGIEAEAAMLGQPVSLLIPPVVGVELVGELRPGVTATDLVLTVTERMRRLGVVGRIVEFFGAGVGSTGIATRCTLANMSPEFGSTSAIFPVDGRTLDFLRLTGRHEDHVRLVEAYAKEQGLWHDPDHRPRFDETLVVDLGEITPSLAGPRRPQDRIDLAGTGEAVRGALAGLGREEETGGDGPRDGAVAIAAITSCTNTSNPAVMVAAGLLARNAVRRGLRVEPWVKTSLAPGSRVVVDYLERAGLMRDLEQLGFGLVGFGCMTCIGNSGALVPETAAAVEENGLVVASVTSGNRNFDGRINNDVALNFLASPPLVVAFALAGTADADLTADPLGTDPDGKPVMLADLWPTEAEIEAVVSRSIEPSMYTEVYRTLFDGDENWQGLTAPEGARFAWDPDSVYLRRPPFLDLAAERGAAEGAAHRDIVGARALQVLGDSVTTDHLCPAGRIPSESAAGRFLRERGVRVRDLNTYASRRGNWQVMKLGGLANPGLRNGMTPGLPGGKAVDLGPDGDERTVDDVHVIADRHRDRGQPLLIIGGREYGTGSSRDWAAKVTSLLGVRAVLAESFERIHRSNLVGMGVLALQFEDGDSARGLGLTGEEEYAVTGLEGRDEVPERLSVTARHLGTGRVTEFTVRARLDTSREQLYYRHGGLLPYILHRALSAPGEGRG</sequence>
<dbReference type="Gene3D" id="6.10.190.10">
    <property type="match status" value="1"/>
</dbReference>
<evidence type="ECO:0000256" key="4">
    <source>
        <dbReference type="ARBA" id="ARBA00023004"/>
    </source>
</evidence>
<dbReference type="NCBIfam" id="NF006757">
    <property type="entry name" value="PRK09277.1"/>
    <property type="match status" value="1"/>
</dbReference>
<accession>A0ABU7K5C9</accession>
<dbReference type="InterPro" id="IPR015928">
    <property type="entry name" value="Aconitase/3IPM_dehydase_swvl"/>
</dbReference>
<evidence type="ECO:0000256" key="2">
    <source>
        <dbReference type="ARBA" id="ARBA00007185"/>
    </source>
</evidence>
<dbReference type="NCBIfam" id="TIGR01341">
    <property type="entry name" value="aconitase_1"/>
    <property type="match status" value="1"/>
</dbReference>
<organism evidence="9 10">
    <name type="scientific">Nocardiopsis codii</name>
    <dbReference type="NCBI Taxonomy" id="3065942"/>
    <lineage>
        <taxon>Bacteria</taxon>
        <taxon>Bacillati</taxon>
        <taxon>Actinomycetota</taxon>
        <taxon>Actinomycetes</taxon>
        <taxon>Streptosporangiales</taxon>
        <taxon>Nocardiopsidaceae</taxon>
        <taxon>Nocardiopsis</taxon>
    </lineage>
</organism>
<name>A0ABU7K5C9_9ACTN</name>
<keyword evidence="6 9" id="KW-0456">Lyase</keyword>
<dbReference type="NCBIfam" id="NF009520">
    <property type="entry name" value="PRK12881.1"/>
    <property type="match status" value="1"/>
</dbReference>
<dbReference type="PANTHER" id="PTHR11670">
    <property type="entry name" value="ACONITASE/IRON-RESPONSIVE ELEMENT FAMILY MEMBER"/>
    <property type="match status" value="1"/>
</dbReference>
<keyword evidence="10" id="KW-1185">Reference proteome</keyword>
<dbReference type="Pfam" id="PF00330">
    <property type="entry name" value="Aconitase"/>
    <property type="match status" value="1"/>
</dbReference>
<feature type="domain" description="Aconitase A/isopropylmalate dehydratase small subunit swivel" evidence="8">
    <location>
        <begin position="673"/>
        <end position="804"/>
    </location>
</feature>
<keyword evidence="4 6" id="KW-0408">Iron</keyword>
<dbReference type="Pfam" id="PF00694">
    <property type="entry name" value="Aconitase_C"/>
    <property type="match status" value="1"/>
</dbReference>
<evidence type="ECO:0000313" key="10">
    <source>
        <dbReference type="Proteomes" id="UP001356095"/>
    </source>
</evidence>
<feature type="domain" description="Aconitase/3-isopropylmalate dehydratase large subunit alpha/beta/alpha" evidence="7">
    <location>
        <begin position="67"/>
        <end position="539"/>
    </location>
</feature>
<evidence type="ECO:0000256" key="3">
    <source>
        <dbReference type="ARBA" id="ARBA00022723"/>
    </source>
</evidence>
<dbReference type="RefSeq" id="WP_330091247.1">
    <property type="nucleotide sequence ID" value="NZ_JAUZMY010000007.1"/>
</dbReference>
<dbReference type="Proteomes" id="UP001356095">
    <property type="component" value="Unassembled WGS sequence"/>
</dbReference>
<evidence type="ECO:0000256" key="1">
    <source>
        <dbReference type="ARBA" id="ARBA00001966"/>
    </source>
</evidence>
<dbReference type="GO" id="GO:0003994">
    <property type="term" value="F:aconitate hydratase activity"/>
    <property type="evidence" value="ECO:0007669"/>
    <property type="project" value="UniProtKB-EC"/>
</dbReference>
<dbReference type="Gene3D" id="3.20.19.10">
    <property type="entry name" value="Aconitase, domain 4"/>
    <property type="match status" value="1"/>
</dbReference>
<comment type="function">
    <text evidence="6">Catalyzes the isomerization of citrate to isocitrate via cis-aconitate.</text>
</comment>
<dbReference type="SUPFAM" id="SSF53732">
    <property type="entry name" value="Aconitase iron-sulfur domain"/>
    <property type="match status" value="1"/>
</dbReference>
<evidence type="ECO:0000313" key="9">
    <source>
        <dbReference type="EMBL" id="MEE2037451.1"/>
    </source>
</evidence>
<keyword evidence="6" id="KW-0004">4Fe-4S</keyword>
<keyword evidence="5 6" id="KW-0411">Iron-sulfur</keyword>
<evidence type="ECO:0000256" key="5">
    <source>
        <dbReference type="ARBA" id="ARBA00023014"/>
    </source>
</evidence>
<dbReference type="InterPro" id="IPR018136">
    <property type="entry name" value="Aconitase_4Fe-4S_BS"/>
</dbReference>
<protein>
    <recommendedName>
        <fullName evidence="6">Aconitate hydratase</fullName>
        <shortName evidence="6">Aconitase</shortName>
        <ecNumber evidence="6">4.2.1.3</ecNumber>
    </recommendedName>
</protein>
<dbReference type="InterPro" id="IPR001030">
    <property type="entry name" value="Acoase/IPM_deHydtase_lsu_aba"/>
</dbReference>
<reference evidence="9 10" key="1">
    <citation type="submission" date="2023-08" db="EMBL/GenBank/DDBJ databases">
        <authorList>
            <person name="Girao M."/>
            <person name="Carvalho M.F."/>
        </authorList>
    </citation>
    <scope>NUCLEOTIDE SEQUENCE [LARGE SCALE GENOMIC DNA]</scope>
    <source>
        <strain evidence="9 10">CT-R113</strain>
    </source>
</reference>
<comment type="caution">
    <text evidence="9">The sequence shown here is derived from an EMBL/GenBank/DDBJ whole genome shotgun (WGS) entry which is preliminary data.</text>
</comment>
<evidence type="ECO:0000259" key="8">
    <source>
        <dbReference type="Pfam" id="PF00694"/>
    </source>
</evidence>
<comment type="cofactor">
    <cofactor evidence="1">
        <name>[4Fe-4S] cluster</name>
        <dbReference type="ChEBI" id="CHEBI:49883"/>
    </cofactor>
</comment>
<dbReference type="PROSITE" id="PS01244">
    <property type="entry name" value="ACONITASE_2"/>
    <property type="match status" value="1"/>
</dbReference>
<dbReference type="SUPFAM" id="SSF52016">
    <property type="entry name" value="LeuD/IlvD-like"/>
    <property type="match status" value="1"/>
</dbReference>
<dbReference type="PRINTS" id="PR00415">
    <property type="entry name" value="ACONITASE"/>
</dbReference>
<dbReference type="InterPro" id="IPR006249">
    <property type="entry name" value="Aconitase/IRP2"/>
</dbReference>